<dbReference type="EMBL" id="BAAATM010000027">
    <property type="protein sequence ID" value="GAA2558382.1"/>
    <property type="molecule type" value="Genomic_DNA"/>
</dbReference>
<gene>
    <name evidence="1" type="ORF">GCM10010423_70330</name>
</gene>
<protein>
    <submittedName>
        <fullName evidence="1">Uncharacterized protein</fullName>
    </submittedName>
</protein>
<sequence>MPRRPPQCDGLCHGPDGAEVRTILLDTVVHLAPPLRRAPPGSPRLNPDLTLKFAGDGRGKTSRLVEPSAHADDLCAAAFQLTDAVGLQRRPDRPRPEGREPARC</sequence>
<comment type="caution">
    <text evidence="1">The sequence shown here is derived from an EMBL/GenBank/DDBJ whole genome shotgun (WGS) entry which is preliminary data.</text>
</comment>
<organism evidence="1 2">
    <name type="scientific">Streptomyces levis</name>
    <dbReference type="NCBI Taxonomy" id="285566"/>
    <lineage>
        <taxon>Bacteria</taxon>
        <taxon>Bacillati</taxon>
        <taxon>Actinomycetota</taxon>
        <taxon>Actinomycetes</taxon>
        <taxon>Kitasatosporales</taxon>
        <taxon>Streptomycetaceae</taxon>
        <taxon>Streptomyces</taxon>
    </lineage>
</organism>
<name>A0ABN3P3Z9_9ACTN</name>
<evidence type="ECO:0000313" key="2">
    <source>
        <dbReference type="Proteomes" id="UP001501095"/>
    </source>
</evidence>
<keyword evidence="2" id="KW-1185">Reference proteome</keyword>
<proteinExistence type="predicted"/>
<dbReference type="Proteomes" id="UP001501095">
    <property type="component" value="Unassembled WGS sequence"/>
</dbReference>
<reference evidence="1 2" key="1">
    <citation type="journal article" date="2019" name="Int. J. Syst. Evol. Microbiol.">
        <title>The Global Catalogue of Microorganisms (GCM) 10K type strain sequencing project: providing services to taxonomists for standard genome sequencing and annotation.</title>
        <authorList>
            <consortium name="The Broad Institute Genomics Platform"/>
            <consortium name="The Broad Institute Genome Sequencing Center for Infectious Disease"/>
            <person name="Wu L."/>
            <person name="Ma J."/>
        </authorList>
    </citation>
    <scope>NUCLEOTIDE SEQUENCE [LARGE SCALE GENOMIC DNA]</scope>
    <source>
        <strain evidence="1 2">JCM 6924</strain>
    </source>
</reference>
<evidence type="ECO:0000313" key="1">
    <source>
        <dbReference type="EMBL" id="GAA2558382.1"/>
    </source>
</evidence>
<accession>A0ABN3P3Z9</accession>